<comment type="caution">
    <text evidence="2">The sequence shown here is derived from an EMBL/GenBank/DDBJ whole genome shotgun (WGS) entry which is preliminary data.</text>
</comment>
<proteinExistence type="predicted"/>
<dbReference type="InterPro" id="IPR012337">
    <property type="entry name" value="RNaseH-like_sf"/>
</dbReference>
<feature type="domain" description="GIY-YIG" evidence="1">
    <location>
        <begin position="197"/>
        <end position="273"/>
    </location>
</feature>
<dbReference type="Proteomes" id="UP001174839">
    <property type="component" value="Unassembled WGS sequence"/>
</dbReference>
<dbReference type="SUPFAM" id="SSF53098">
    <property type="entry name" value="Ribonuclease H-like"/>
    <property type="match status" value="1"/>
</dbReference>
<dbReference type="GO" id="GO:0004527">
    <property type="term" value="F:exonuclease activity"/>
    <property type="evidence" value="ECO:0007669"/>
    <property type="project" value="UniProtKB-KW"/>
</dbReference>
<dbReference type="PANTHER" id="PTHR30231">
    <property type="entry name" value="DNA POLYMERASE III SUBUNIT EPSILON"/>
    <property type="match status" value="1"/>
</dbReference>
<dbReference type="PANTHER" id="PTHR30231:SF37">
    <property type="entry name" value="EXODEOXYRIBONUCLEASE 10"/>
    <property type="match status" value="1"/>
</dbReference>
<dbReference type="InterPro" id="IPR036397">
    <property type="entry name" value="RNaseH_sf"/>
</dbReference>
<dbReference type="SUPFAM" id="SSF82771">
    <property type="entry name" value="GIY-YIG endonuclease"/>
    <property type="match status" value="1"/>
</dbReference>
<protein>
    <submittedName>
        <fullName evidence="2">Exonuclease domain-containing protein</fullName>
    </submittedName>
</protein>
<dbReference type="EMBL" id="JAUDUY010000002">
    <property type="protein sequence ID" value="MDM9631011.1"/>
    <property type="molecule type" value="Genomic_DNA"/>
</dbReference>
<dbReference type="Pfam" id="PF01541">
    <property type="entry name" value="GIY-YIG"/>
    <property type="match status" value="1"/>
</dbReference>
<evidence type="ECO:0000313" key="2">
    <source>
        <dbReference type="EMBL" id="MDM9631011.1"/>
    </source>
</evidence>
<dbReference type="PROSITE" id="PS50164">
    <property type="entry name" value="GIY_YIG"/>
    <property type="match status" value="1"/>
</dbReference>
<dbReference type="InterPro" id="IPR035901">
    <property type="entry name" value="GIY-YIG_endonuc_sf"/>
</dbReference>
<organism evidence="2 3">
    <name type="scientific">Robiginitalea aurantiaca</name>
    <dbReference type="NCBI Taxonomy" id="3056915"/>
    <lineage>
        <taxon>Bacteria</taxon>
        <taxon>Pseudomonadati</taxon>
        <taxon>Bacteroidota</taxon>
        <taxon>Flavobacteriia</taxon>
        <taxon>Flavobacteriales</taxon>
        <taxon>Flavobacteriaceae</taxon>
        <taxon>Robiginitalea</taxon>
    </lineage>
</organism>
<name>A0ABT7WDL6_9FLAO</name>
<dbReference type="CDD" id="cd06127">
    <property type="entry name" value="DEDDh"/>
    <property type="match status" value="1"/>
</dbReference>
<dbReference type="SMART" id="SM00479">
    <property type="entry name" value="EXOIII"/>
    <property type="match status" value="1"/>
</dbReference>
<dbReference type="Gene3D" id="3.30.420.10">
    <property type="entry name" value="Ribonuclease H-like superfamily/Ribonuclease H"/>
    <property type="match status" value="1"/>
</dbReference>
<keyword evidence="2" id="KW-0378">Hydrolase</keyword>
<reference evidence="2" key="1">
    <citation type="submission" date="2023-06" db="EMBL/GenBank/DDBJ databases">
        <title>Robiginitalea aurantiacus sp. nov. and Algoriphagus sediminis sp. nov., isolated from coastal sediment.</title>
        <authorList>
            <person name="Zhou Z.Y."/>
            <person name="An J."/>
            <person name="Jia Y.W."/>
            <person name="Du Z.J."/>
        </authorList>
    </citation>
    <scope>NUCLEOTIDE SEQUENCE</scope>
    <source>
        <strain evidence="2">M39</strain>
    </source>
</reference>
<keyword evidence="3" id="KW-1185">Reference proteome</keyword>
<evidence type="ECO:0000313" key="3">
    <source>
        <dbReference type="Proteomes" id="UP001174839"/>
    </source>
</evidence>
<dbReference type="InterPro" id="IPR013520">
    <property type="entry name" value="Ribonucl_H"/>
</dbReference>
<dbReference type="RefSeq" id="WP_289724371.1">
    <property type="nucleotide sequence ID" value="NZ_JAUDUY010000002.1"/>
</dbReference>
<dbReference type="SMART" id="SM00465">
    <property type="entry name" value="GIYc"/>
    <property type="match status" value="1"/>
</dbReference>
<dbReference type="Pfam" id="PF00929">
    <property type="entry name" value="RNase_T"/>
    <property type="match status" value="1"/>
</dbReference>
<dbReference type="InterPro" id="IPR000305">
    <property type="entry name" value="GIY-YIG_endonuc"/>
</dbReference>
<dbReference type="CDD" id="cd10434">
    <property type="entry name" value="GIY-YIG_UvrC_Cho"/>
    <property type="match status" value="1"/>
</dbReference>
<accession>A0ABT7WDL6</accession>
<sequence length="461" mass="52578">MYTIVDIETTGNGIHGNRITEIALFNLDENGISESFSSLVNPECEIPPFITGLTGINTAMVRQAPLFPELIPQIEALTRDRVFVAHSVNFDYPIIQQEFKRAGFEFLRKKLCTVRLSRKVYPGLQSYSLGKLCSSLQIPLEDRHRAAGDARATALLFQRILANPEGTKSILHFLNARSQESTLPPHLPRASYQRLPESPGIYYFLNAKKEIIYVGKAINLKKRVLSHFYDKSEKELMMCRETAELDYENSGSELVALLMEAAAIKKYFPRYNRAQKTRNPSYGLFTYSDQSGIRHLAVNKLRRGQQSLKVFFKPAEARLFLETLCTQYGLCAKYCHLQSGVSECNHFRVPQCSGVCRGTETAANYNRRVEEALEALLEKPENFLIRTKGRERDEEAFVWISGGTYRGYGFVPKESQVRSLEDLEYFLVPQQAYPETERIIQTYLLKNPGKGEHFKTFSMEG</sequence>
<dbReference type="Gene3D" id="3.40.1440.10">
    <property type="entry name" value="GIY-YIG endonuclease"/>
    <property type="match status" value="1"/>
</dbReference>
<keyword evidence="2" id="KW-0269">Exonuclease</keyword>
<keyword evidence="2" id="KW-0540">Nuclease</keyword>
<dbReference type="InterPro" id="IPR047296">
    <property type="entry name" value="GIY-YIG_UvrC_Cho"/>
</dbReference>
<evidence type="ECO:0000259" key="1">
    <source>
        <dbReference type="PROSITE" id="PS50164"/>
    </source>
</evidence>
<gene>
    <name evidence="2" type="ORF">QU605_06000</name>
</gene>